<dbReference type="Pfam" id="PF00450">
    <property type="entry name" value="Peptidase_S10"/>
    <property type="match status" value="1"/>
</dbReference>
<dbReference type="InterPro" id="IPR029058">
    <property type="entry name" value="AB_hydrolase_fold"/>
</dbReference>
<dbReference type="OrthoDB" id="1000982at2759"/>
<accession>A0A8K0HCA0</accession>
<dbReference type="InterPro" id="IPR001563">
    <property type="entry name" value="Peptidase_S10"/>
</dbReference>
<dbReference type="SUPFAM" id="SSF53474">
    <property type="entry name" value="alpha/beta-Hydrolases"/>
    <property type="match status" value="1"/>
</dbReference>
<dbReference type="EMBL" id="VOIH02000004">
    <property type="protein sequence ID" value="KAF3449264.1"/>
    <property type="molecule type" value="Genomic_DNA"/>
</dbReference>
<evidence type="ECO:0000313" key="3">
    <source>
        <dbReference type="Proteomes" id="UP000796880"/>
    </source>
</evidence>
<comment type="similarity">
    <text evidence="1">Belongs to the peptidase S10 family.</text>
</comment>
<sequence>MEPILENRNWKWSTTTTEILTSGSGNEDLATDLPGQPQVNFQHYAGYVKVNESQWKGSFFYWFYEAASNSDKKPLVLWLSGGTRCSSVGYGATQ</sequence>
<protein>
    <submittedName>
        <fullName evidence="2">Uncharacterized protein</fullName>
    </submittedName>
</protein>
<proteinExistence type="inferred from homology"/>
<dbReference type="Gene3D" id="3.40.50.1820">
    <property type="entry name" value="alpha/beta hydrolase"/>
    <property type="match status" value="1"/>
</dbReference>
<dbReference type="GO" id="GO:0005773">
    <property type="term" value="C:vacuole"/>
    <property type="evidence" value="ECO:0007669"/>
    <property type="project" value="TreeGrafter"/>
</dbReference>
<dbReference type="AlphaFoldDB" id="A0A8K0HCA0"/>
<name>A0A8K0HCA0_9ROSA</name>
<dbReference type="GO" id="GO:0006508">
    <property type="term" value="P:proteolysis"/>
    <property type="evidence" value="ECO:0007669"/>
    <property type="project" value="InterPro"/>
</dbReference>
<dbReference type="GO" id="GO:0004185">
    <property type="term" value="F:serine-type carboxypeptidase activity"/>
    <property type="evidence" value="ECO:0007669"/>
    <property type="project" value="InterPro"/>
</dbReference>
<organism evidence="2 3">
    <name type="scientific">Rhamnella rubrinervis</name>
    <dbReference type="NCBI Taxonomy" id="2594499"/>
    <lineage>
        <taxon>Eukaryota</taxon>
        <taxon>Viridiplantae</taxon>
        <taxon>Streptophyta</taxon>
        <taxon>Embryophyta</taxon>
        <taxon>Tracheophyta</taxon>
        <taxon>Spermatophyta</taxon>
        <taxon>Magnoliopsida</taxon>
        <taxon>eudicotyledons</taxon>
        <taxon>Gunneridae</taxon>
        <taxon>Pentapetalae</taxon>
        <taxon>rosids</taxon>
        <taxon>fabids</taxon>
        <taxon>Rosales</taxon>
        <taxon>Rhamnaceae</taxon>
        <taxon>rhamnoid group</taxon>
        <taxon>Rhamneae</taxon>
        <taxon>Rhamnella</taxon>
    </lineage>
</organism>
<reference evidence="2" key="1">
    <citation type="submission" date="2020-03" db="EMBL/GenBank/DDBJ databases">
        <title>A high-quality chromosome-level genome assembly of a woody plant with both climbing and erect habits, Rhamnella rubrinervis.</title>
        <authorList>
            <person name="Lu Z."/>
            <person name="Yang Y."/>
            <person name="Zhu X."/>
            <person name="Sun Y."/>
        </authorList>
    </citation>
    <scope>NUCLEOTIDE SEQUENCE</scope>
    <source>
        <strain evidence="2">BYM</strain>
        <tissue evidence="2">Leaf</tissue>
    </source>
</reference>
<keyword evidence="3" id="KW-1185">Reference proteome</keyword>
<dbReference type="Proteomes" id="UP000796880">
    <property type="component" value="Unassembled WGS sequence"/>
</dbReference>
<evidence type="ECO:0000256" key="1">
    <source>
        <dbReference type="ARBA" id="ARBA00009431"/>
    </source>
</evidence>
<gene>
    <name evidence="2" type="ORF">FNV43_RR09992</name>
</gene>
<evidence type="ECO:0000313" key="2">
    <source>
        <dbReference type="EMBL" id="KAF3449264.1"/>
    </source>
</evidence>
<dbReference type="PANTHER" id="PTHR11802:SF15">
    <property type="entry name" value="SERINE CARBOXYPEPTIDASE-LIKE 32"/>
    <property type="match status" value="1"/>
</dbReference>
<comment type="caution">
    <text evidence="2">The sequence shown here is derived from an EMBL/GenBank/DDBJ whole genome shotgun (WGS) entry which is preliminary data.</text>
</comment>
<dbReference type="PANTHER" id="PTHR11802">
    <property type="entry name" value="SERINE PROTEASE FAMILY S10 SERINE CARBOXYPEPTIDASE"/>
    <property type="match status" value="1"/>
</dbReference>